<accession>A0A7I8WQY5</accession>
<reference evidence="1" key="1">
    <citation type="submission" date="2020-09" db="EMBL/GenBank/DDBJ databases">
        <authorList>
            <person name="Kikuchi T."/>
        </authorList>
    </citation>
    <scope>NUCLEOTIDE SEQUENCE</scope>
    <source>
        <strain evidence="1">Ka4C1</strain>
    </source>
</reference>
<dbReference type="AlphaFoldDB" id="A0A7I8WQY5"/>
<dbReference type="Gene3D" id="3.30.710.10">
    <property type="entry name" value="Potassium Channel Kv1.1, Chain A"/>
    <property type="match status" value="1"/>
</dbReference>
<sequence length="254" mass="29519">MIADCYHYSMEEFNMTDVCIKRIEEKRLNCQPSPSTFERPFKLMVKNEIFTVDSKKLNENSDDIADFLRCLQDHQQINEWNLPVLLRLANKYQVESLTKACCLYLEAANLDHVKPDQVLTLLTSAHEHHLPKASIGPLILRMAQENRSTFTRLRLNRYLPANLYTAVIGTNMNLNTIKEVEKMNGHFLRIERGSIYYKKALCSMCKKIVDSSECEGCKMTLCQTHWQTSPCGNEFGKRMLKQLKENLVDIELDY</sequence>
<proteinExistence type="predicted"/>
<organism evidence="1 2">
    <name type="scientific">Bursaphelenchus xylophilus</name>
    <name type="common">Pinewood nematode worm</name>
    <name type="synonym">Aphelenchoides xylophilus</name>
    <dbReference type="NCBI Taxonomy" id="6326"/>
    <lineage>
        <taxon>Eukaryota</taxon>
        <taxon>Metazoa</taxon>
        <taxon>Ecdysozoa</taxon>
        <taxon>Nematoda</taxon>
        <taxon>Chromadorea</taxon>
        <taxon>Rhabditida</taxon>
        <taxon>Tylenchina</taxon>
        <taxon>Tylenchomorpha</taxon>
        <taxon>Aphelenchoidea</taxon>
        <taxon>Aphelenchoididae</taxon>
        <taxon>Bursaphelenchus</taxon>
    </lineage>
</organism>
<dbReference type="SMR" id="A0A7I8WQY5"/>
<dbReference type="OrthoDB" id="5866012at2759"/>
<dbReference type="InterPro" id="IPR011333">
    <property type="entry name" value="SKP1/BTB/POZ_sf"/>
</dbReference>
<dbReference type="EMBL" id="CAJFCV020000002">
    <property type="protein sequence ID" value="CAG9097387.1"/>
    <property type="molecule type" value="Genomic_DNA"/>
</dbReference>
<dbReference type="EMBL" id="CAJFDI010000002">
    <property type="protein sequence ID" value="CAD5215491.1"/>
    <property type="molecule type" value="Genomic_DNA"/>
</dbReference>
<keyword evidence="2" id="KW-1185">Reference proteome</keyword>
<name>A0A7I8WQY5_BURXY</name>
<protein>
    <submittedName>
        <fullName evidence="1">(pine wood nematode) hypothetical protein</fullName>
    </submittedName>
</protein>
<evidence type="ECO:0000313" key="2">
    <source>
        <dbReference type="Proteomes" id="UP000659654"/>
    </source>
</evidence>
<evidence type="ECO:0000313" key="1">
    <source>
        <dbReference type="EMBL" id="CAD5215491.1"/>
    </source>
</evidence>
<comment type="caution">
    <text evidence="1">The sequence shown here is derived from an EMBL/GenBank/DDBJ whole genome shotgun (WGS) entry which is preliminary data.</text>
</comment>
<dbReference type="Proteomes" id="UP000582659">
    <property type="component" value="Unassembled WGS sequence"/>
</dbReference>
<gene>
    <name evidence="1" type="ORF">BXYJ_LOCUS4056</name>
</gene>
<dbReference type="Proteomes" id="UP000659654">
    <property type="component" value="Unassembled WGS sequence"/>
</dbReference>